<feature type="domain" description="Peptidase C1A papain C-terminal" evidence="8">
    <location>
        <begin position="147"/>
        <end position="364"/>
    </location>
</feature>
<comment type="caution">
    <text evidence="10">The sequence shown here is derived from an EMBL/GenBank/DDBJ whole genome shotgun (WGS) entry which is preliminary data.</text>
</comment>
<dbReference type="Pfam" id="PF08246">
    <property type="entry name" value="Inhibitor_I29"/>
    <property type="match status" value="1"/>
</dbReference>
<dbReference type="PRINTS" id="PR00705">
    <property type="entry name" value="PAPAIN"/>
</dbReference>
<accession>A0A8X6M4Y5</accession>
<dbReference type="InterPro" id="IPR025660">
    <property type="entry name" value="Pept_his_AS"/>
</dbReference>
<feature type="signal peptide" evidence="7">
    <location>
        <begin position="1"/>
        <end position="16"/>
    </location>
</feature>
<organism evidence="10 11">
    <name type="scientific">Nephila pilipes</name>
    <name type="common">Giant wood spider</name>
    <name type="synonym">Nephila maculata</name>
    <dbReference type="NCBI Taxonomy" id="299642"/>
    <lineage>
        <taxon>Eukaryota</taxon>
        <taxon>Metazoa</taxon>
        <taxon>Ecdysozoa</taxon>
        <taxon>Arthropoda</taxon>
        <taxon>Chelicerata</taxon>
        <taxon>Arachnida</taxon>
        <taxon>Araneae</taxon>
        <taxon>Araneomorphae</taxon>
        <taxon>Entelegynae</taxon>
        <taxon>Araneoidea</taxon>
        <taxon>Nephilidae</taxon>
        <taxon>Nephila</taxon>
    </lineage>
</organism>
<dbReference type="SUPFAM" id="SSF54001">
    <property type="entry name" value="Cysteine proteinases"/>
    <property type="match status" value="1"/>
</dbReference>
<dbReference type="SMART" id="SM00645">
    <property type="entry name" value="Pept_C1"/>
    <property type="match status" value="1"/>
</dbReference>
<dbReference type="Gene3D" id="3.90.70.10">
    <property type="entry name" value="Cysteine proteinases"/>
    <property type="match status" value="1"/>
</dbReference>
<evidence type="ECO:0000259" key="8">
    <source>
        <dbReference type="SMART" id="SM00645"/>
    </source>
</evidence>
<gene>
    <name evidence="10" type="ORF">NPIL_182391</name>
</gene>
<dbReference type="PROSITE" id="PS00639">
    <property type="entry name" value="THIOL_PROTEASE_HIS"/>
    <property type="match status" value="1"/>
</dbReference>
<dbReference type="AlphaFoldDB" id="A0A8X6M4Y5"/>
<dbReference type="Proteomes" id="UP000887013">
    <property type="component" value="Unassembled WGS sequence"/>
</dbReference>
<feature type="domain" description="Cathepsin propeptide inhibitor" evidence="9">
    <location>
        <begin position="60"/>
        <end position="119"/>
    </location>
</feature>
<name>A0A8X6M4Y5_NEPPI</name>
<evidence type="ECO:0000313" key="11">
    <source>
        <dbReference type="Proteomes" id="UP000887013"/>
    </source>
</evidence>
<dbReference type="PANTHER" id="PTHR12411">
    <property type="entry name" value="CYSTEINE PROTEASE FAMILY C1-RELATED"/>
    <property type="match status" value="1"/>
</dbReference>
<keyword evidence="11" id="KW-1185">Reference proteome</keyword>
<evidence type="ECO:0000256" key="1">
    <source>
        <dbReference type="ARBA" id="ARBA00008455"/>
    </source>
</evidence>
<dbReference type="InterPro" id="IPR038765">
    <property type="entry name" value="Papain-like_cys_pep_sf"/>
</dbReference>
<dbReference type="EMBL" id="BMAW01041403">
    <property type="protein sequence ID" value="GFS28320.1"/>
    <property type="molecule type" value="Genomic_DNA"/>
</dbReference>
<evidence type="ECO:0000256" key="3">
    <source>
        <dbReference type="ARBA" id="ARBA00022801"/>
    </source>
</evidence>
<dbReference type="InterPro" id="IPR039417">
    <property type="entry name" value="Peptidase_C1A_papain-like"/>
</dbReference>
<dbReference type="PROSITE" id="PS00139">
    <property type="entry name" value="THIOL_PROTEASE_CYS"/>
    <property type="match status" value="1"/>
</dbReference>
<dbReference type="SMART" id="SM00848">
    <property type="entry name" value="Inhibitor_I29"/>
    <property type="match status" value="1"/>
</dbReference>
<dbReference type="InterPro" id="IPR000169">
    <property type="entry name" value="Pept_cys_AS"/>
</dbReference>
<evidence type="ECO:0000256" key="6">
    <source>
        <dbReference type="ARBA" id="ARBA00023157"/>
    </source>
</evidence>
<feature type="chain" id="PRO_5036480631" evidence="7">
    <location>
        <begin position="17"/>
        <end position="365"/>
    </location>
</feature>
<dbReference type="InterPro" id="IPR000668">
    <property type="entry name" value="Peptidase_C1A_C"/>
</dbReference>
<keyword evidence="2" id="KW-0645">Protease</keyword>
<dbReference type="InterPro" id="IPR013128">
    <property type="entry name" value="Peptidase_C1A"/>
</dbReference>
<evidence type="ECO:0000256" key="2">
    <source>
        <dbReference type="ARBA" id="ARBA00022670"/>
    </source>
</evidence>
<dbReference type="FunFam" id="3.90.70.10:FF:000006">
    <property type="entry name" value="Cathepsin S"/>
    <property type="match status" value="1"/>
</dbReference>
<keyword evidence="5" id="KW-0865">Zymogen</keyword>
<evidence type="ECO:0000259" key="9">
    <source>
        <dbReference type="SMART" id="SM00848"/>
    </source>
</evidence>
<keyword evidence="7" id="KW-0732">Signal</keyword>
<dbReference type="GO" id="GO:0006508">
    <property type="term" value="P:proteolysis"/>
    <property type="evidence" value="ECO:0007669"/>
    <property type="project" value="UniProtKB-KW"/>
</dbReference>
<dbReference type="InterPro" id="IPR013201">
    <property type="entry name" value="Prot_inhib_I29"/>
</dbReference>
<keyword evidence="4" id="KW-0788">Thiol protease</keyword>
<dbReference type="Pfam" id="PF00112">
    <property type="entry name" value="Peptidase_C1"/>
    <property type="match status" value="1"/>
</dbReference>
<keyword evidence="3" id="KW-0378">Hydrolase</keyword>
<evidence type="ECO:0000256" key="5">
    <source>
        <dbReference type="ARBA" id="ARBA00023145"/>
    </source>
</evidence>
<keyword evidence="6" id="KW-1015">Disulfide bond</keyword>
<dbReference type="GO" id="GO:0008234">
    <property type="term" value="F:cysteine-type peptidase activity"/>
    <property type="evidence" value="ECO:0007669"/>
    <property type="project" value="UniProtKB-KW"/>
</dbReference>
<comment type="similarity">
    <text evidence="1">Belongs to the peptidase C1 family.</text>
</comment>
<dbReference type="CDD" id="cd02248">
    <property type="entry name" value="Peptidase_C1A"/>
    <property type="match status" value="1"/>
</dbReference>
<evidence type="ECO:0000256" key="4">
    <source>
        <dbReference type="ARBA" id="ARBA00022807"/>
    </source>
</evidence>
<reference evidence="10" key="1">
    <citation type="submission" date="2020-08" db="EMBL/GenBank/DDBJ databases">
        <title>Multicomponent nature underlies the extraordinary mechanical properties of spider dragline silk.</title>
        <authorList>
            <person name="Kono N."/>
            <person name="Nakamura H."/>
            <person name="Mori M."/>
            <person name="Yoshida Y."/>
            <person name="Ohtoshi R."/>
            <person name="Malay A.D."/>
            <person name="Moran D.A.P."/>
            <person name="Tomita M."/>
            <person name="Numata K."/>
            <person name="Arakawa K."/>
        </authorList>
    </citation>
    <scope>NUCLEOTIDE SEQUENCE</scope>
</reference>
<evidence type="ECO:0000256" key="7">
    <source>
        <dbReference type="SAM" id="SignalP"/>
    </source>
</evidence>
<sequence>MKLLAALSCLIVAVSSASLLDQLLNDIGNLPILKDLGSVPVLKDLGSVPALNDLDLESHWEDFKKDYNKTYSPAEEAIRKLIWETHVVEIVQHNLQAVEGVFSYKRGINKYSDLTDEEIQNNLLGLKIPLNLNILGTKWTPPKNADFPDKIDWRQKGYVTAIKDQGICGSCWAFSATGALEGQMKKKNGQLVSLSEQNLVDCSKAEGNDGCNGGLMDLAFQYITNNQGIDTEASYPYTEQDHPQCYYKNSGFGATCTGFVDLPSKNEEALKKAVATVGPISIAINASGFFSSYDSGIYDPEECLGDRNHLNHGVLLVGYGTENSKDYWLIKNCWGTTWGTNGYMKMRRNRGNLCGVATLASYPLV</sequence>
<dbReference type="OrthoDB" id="10253408at2759"/>
<evidence type="ECO:0000313" key="10">
    <source>
        <dbReference type="EMBL" id="GFS28320.1"/>
    </source>
</evidence>
<protein>
    <submittedName>
        <fullName evidence="10">Cathepsin L</fullName>
    </submittedName>
</protein>
<proteinExistence type="inferred from homology"/>